<evidence type="ECO:0000313" key="6">
    <source>
        <dbReference type="Proteomes" id="UP000053477"/>
    </source>
</evidence>
<dbReference type="GO" id="GO:0030154">
    <property type="term" value="P:cell differentiation"/>
    <property type="evidence" value="ECO:0007669"/>
    <property type="project" value="TreeGrafter"/>
</dbReference>
<sequence length="76" mass="9019">PNHVNRPSNCYMLFRSWAIQSGKTAHLKHQADVSKFVSEQWNNADKATRERFIRQAAEEKRRHSELYPDYRYAPGK</sequence>
<dbReference type="PROSITE" id="PS50118">
    <property type="entry name" value="HMG_BOX_2"/>
    <property type="match status" value="1"/>
</dbReference>
<dbReference type="InterPro" id="IPR036910">
    <property type="entry name" value="HMG_box_dom_sf"/>
</dbReference>
<proteinExistence type="predicted"/>
<evidence type="ECO:0000259" key="4">
    <source>
        <dbReference type="PROSITE" id="PS50118"/>
    </source>
</evidence>
<dbReference type="InParanoid" id="A0A0H2RCD0"/>
<dbReference type="CDD" id="cd01389">
    <property type="entry name" value="HMG-box_ROX1-like"/>
    <property type="match status" value="1"/>
</dbReference>
<evidence type="ECO:0000256" key="3">
    <source>
        <dbReference type="PROSITE-ProRule" id="PRU00267"/>
    </source>
</evidence>
<dbReference type="Proteomes" id="UP000053477">
    <property type="component" value="Unassembled WGS sequence"/>
</dbReference>
<evidence type="ECO:0000256" key="2">
    <source>
        <dbReference type="ARBA" id="ARBA00023163"/>
    </source>
</evidence>
<dbReference type="InterPro" id="IPR009071">
    <property type="entry name" value="HMG_box_dom"/>
</dbReference>
<accession>A0A0H2RCD0</accession>
<feature type="domain" description="HMG box" evidence="4">
    <location>
        <begin position="4"/>
        <end position="71"/>
    </location>
</feature>
<dbReference type="Gene3D" id="1.10.30.10">
    <property type="entry name" value="High mobility group box domain"/>
    <property type="match status" value="1"/>
</dbReference>
<feature type="non-terminal residue" evidence="5">
    <location>
        <position position="76"/>
    </location>
</feature>
<dbReference type="SMART" id="SM00398">
    <property type="entry name" value="HMG"/>
    <property type="match status" value="1"/>
</dbReference>
<dbReference type="GO" id="GO:0000978">
    <property type="term" value="F:RNA polymerase II cis-regulatory region sequence-specific DNA binding"/>
    <property type="evidence" value="ECO:0007669"/>
    <property type="project" value="TreeGrafter"/>
</dbReference>
<dbReference type="GO" id="GO:0001228">
    <property type="term" value="F:DNA-binding transcription activator activity, RNA polymerase II-specific"/>
    <property type="evidence" value="ECO:0007669"/>
    <property type="project" value="TreeGrafter"/>
</dbReference>
<name>A0A0H2RCD0_9AGAM</name>
<keyword evidence="3" id="KW-0539">Nucleus</keyword>
<organism evidence="5 6">
    <name type="scientific">Schizopora paradoxa</name>
    <dbReference type="NCBI Taxonomy" id="27342"/>
    <lineage>
        <taxon>Eukaryota</taxon>
        <taxon>Fungi</taxon>
        <taxon>Dikarya</taxon>
        <taxon>Basidiomycota</taxon>
        <taxon>Agaricomycotina</taxon>
        <taxon>Agaricomycetes</taxon>
        <taxon>Hymenochaetales</taxon>
        <taxon>Schizoporaceae</taxon>
        <taxon>Schizopora</taxon>
    </lineage>
</organism>
<reference evidence="5 6" key="1">
    <citation type="submission" date="2015-04" db="EMBL/GenBank/DDBJ databases">
        <title>Complete genome sequence of Schizopora paradoxa KUC8140, a cosmopolitan wood degrader in East Asia.</title>
        <authorList>
            <consortium name="DOE Joint Genome Institute"/>
            <person name="Min B."/>
            <person name="Park H."/>
            <person name="Jang Y."/>
            <person name="Kim J.-J."/>
            <person name="Kim K.H."/>
            <person name="Pangilinan J."/>
            <person name="Lipzen A."/>
            <person name="Riley R."/>
            <person name="Grigoriev I.V."/>
            <person name="Spatafora J.W."/>
            <person name="Choi I.-G."/>
        </authorList>
    </citation>
    <scope>NUCLEOTIDE SEQUENCE [LARGE SCALE GENOMIC DNA]</scope>
    <source>
        <strain evidence="5 6">KUC8140</strain>
    </source>
</reference>
<dbReference type="EMBL" id="KQ086157">
    <property type="protein sequence ID" value="KLO07158.1"/>
    <property type="molecule type" value="Genomic_DNA"/>
</dbReference>
<keyword evidence="2" id="KW-0804">Transcription</keyword>
<dbReference type="OrthoDB" id="6247875at2759"/>
<keyword evidence="1 3" id="KW-0238">DNA-binding</keyword>
<dbReference type="GO" id="GO:0000122">
    <property type="term" value="P:negative regulation of transcription by RNA polymerase II"/>
    <property type="evidence" value="ECO:0007669"/>
    <property type="project" value="TreeGrafter"/>
</dbReference>
<dbReference type="InterPro" id="IPR050140">
    <property type="entry name" value="SRY-related_HMG-box_TF-like"/>
</dbReference>
<dbReference type="Pfam" id="PF00505">
    <property type="entry name" value="HMG_box"/>
    <property type="match status" value="1"/>
</dbReference>
<feature type="DNA-binding region" description="HMG box" evidence="3">
    <location>
        <begin position="4"/>
        <end position="71"/>
    </location>
</feature>
<dbReference type="SUPFAM" id="SSF47095">
    <property type="entry name" value="HMG-box"/>
    <property type="match status" value="1"/>
</dbReference>
<feature type="non-terminal residue" evidence="5">
    <location>
        <position position="1"/>
    </location>
</feature>
<keyword evidence="6" id="KW-1185">Reference proteome</keyword>
<evidence type="ECO:0000256" key="1">
    <source>
        <dbReference type="ARBA" id="ARBA00023125"/>
    </source>
</evidence>
<evidence type="ECO:0000313" key="5">
    <source>
        <dbReference type="EMBL" id="KLO07158.1"/>
    </source>
</evidence>
<dbReference type="PANTHER" id="PTHR10270:SF161">
    <property type="entry name" value="SEX-DETERMINING REGION Y PROTEIN"/>
    <property type="match status" value="1"/>
</dbReference>
<dbReference type="AlphaFoldDB" id="A0A0H2RCD0"/>
<gene>
    <name evidence="5" type="ORF">SCHPADRAFT_790312</name>
</gene>
<dbReference type="GO" id="GO:0005634">
    <property type="term" value="C:nucleus"/>
    <property type="evidence" value="ECO:0007669"/>
    <property type="project" value="UniProtKB-UniRule"/>
</dbReference>
<protein>
    <recommendedName>
        <fullName evidence="4">HMG box domain-containing protein</fullName>
    </recommendedName>
</protein>
<dbReference type="PANTHER" id="PTHR10270">
    <property type="entry name" value="SOX TRANSCRIPTION FACTOR"/>
    <property type="match status" value="1"/>
</dbReference>